<evidence type="ECO:0000256" key="2">
    <source>
        <dbReference type="SAM" id="MobiDB-lite"/>
    </source>
</evidence>
<feature type="compositionally biased region" description="Basic and acidic residues" evidence="2">
    <location>
        <begin position="481"/>
        <end position="498"/>
    </location>
</feature>
<feature type="coiled-coil region" evidence="1">
    <location>
        <begin position="163"/>
        <end position="214"/>
    </location>
</feature>
<accession>A0A6A5WY39</accession>
<feature type="compositionally biased region" description="Polar residues" evidence="2">
    <location>
        <begin position="447"/>
        <end position="457"/>
    </location>
</feature>
<evidence type="ECO:0000256" key="1">
    <source>
        <dbReference type="SAM" id="Coils"/>
    </source>
</evidence>
<organism evidence="3 4">
    <name type="scientific">Amniculicola lignicola CBS 123094</name>
    <dbReference type="NCBI Taxonomy" id="1392246"/>
    <lineage>
        <taxon>Eukaryota</taxon>
        <taxon>Fungi</taxon>
        <taxon>Dikarya</taxon>
        <taxon>Ascomycota</taxon>
        <taxon>Pezizomycotina</taxon>
        <taxon>Dothideomycetes</taxon>
        <taxon>Pleosporomycetidae</taxon>
        <taxon>Pleosporales</taxon>
        <taxon>Amniculicolaceae</taxon>
        <taxon>Amniculicola</taxon>
    </lineage>
</organism>
<keyword evidence="4" id="KW-1185">Reference proteome</keyword>
<proteinExistence type="predicted"/>
<dbReference type="OrthoDB" id="5410764at2759"/>
<feature type="region of interest" description="Disordered" evidence="2">
    <location>
        <begin position="281"/>
        <end position="313"/>
    </location>
</feature>
<feature type="region of interest" description="Disordered" evidence="2">
    <location>
        <begin position="414"/>
        <end position="583"/>
    </location>
</feature>
<name>A0A6A5WY39_9PLEO</name>
<gene>
    <name evidence="3" type="ORF">P154DRAFT_618338</name>
</gene>
<evidence type="ECO:0000313" key="4">
    <source>
        <dbReference type="Proteomes" id="UP000799779"/>
    </source>
</evidence>
<dbReference type="Proteomes" id="UP000799779">
    <property type="component" value="Unassembled WGS sequence"/>
</dbReference>
<keyword evidence="1" id="KW-0175">Coiled coil</keyword>
<dbReference type="EMBL" id="ML977576">
    <property type="protein sequence ID" value="KAF2002576.1"/>
    <property type="molecule type" value="Genomic_DNA"/>
</dbReference>
<sequence>MASSKARHDPKGISPLEVIFSCSVCYETLPQIYAGHPETVGGLSDGINPTHRLVSRVYLASCCHVICIKHIGDGEVEAGPAFFKKGDRPTAPCPVCIKEKGDAQPRELYSVRGFRKGQYDPVIPACWFDTPPMKLEVSSTEMEALRFHYVSLLRYGKQVTALREQDKQELAVTKQNCRSLEATAAEQQEKILALEQEVQRLSAAEDRLTKYEKRMPEIRSHLQILPTLVEQNKAMKERLAMLGYSMLNQPIRYDKIPMDNGANILQDIPESAPTLRGETAASPAAVRPGTFTNKVGSIPYPSDFSSRPQKRQRVESPLLEHNIHAEQYNNGRSAMPPPPRPLSRMKSLKKFIPTLRKRSGTSGNTPGRLEEGNDVQVLQDGRVATIGLPTRFTAGTTRPSARLEFIQRSPLSRAFQEAPQSAVRNPPPIVTEEDMDDDLYRPPTPYASKQAQSAQSPPTLPHDRSYIHIMDGITPGSPDLAIRDPRHSFDFEYGRNDEAGPSAIPQSPTKRWSLGHPFLHQSPTQAPNERGAKPLPGLPEHRADPVTPAPKRISQQSTEVESVTSATGHLSIAKGENNDQGGA</sequence>
<reference evidence="3" key="1">
    <citation type="journal article" date="2020" name="Stud. Mycol.">
        <title>101 Dothideomycetes genomes: a test case for predicting lifestyles and emergence of pathogens.</title>
        <authorList>
            <person name="Haridas S."/>
            <person name="Albert R."/>
            <person name="Binder M."/>
            <person name="Bloem J."/>
            <person name="Labutti K."/>
            <person name="Salamov A."/>
            <person name="Andreopoulos B."/>
            <person name="Baker S."/>
            <person name="Barry K."/>
            <person name="Bills G."/>
            <person name="Bluhm B."/>
            <person name="Cannon C."/>
            <person name="Castanera R."/>
            <person name="Culley D."/>
            <person name="Daum C."/>
            <person name="Ezra D."/>
            <person name="Gonzalez J."/>
            <person name="Henrissat B."/>
            <person name="Kuo A."/>
            <person name="Liang C."/>
            <person name="Lipzen A."/>
            <person name="Lutzoni F."/>
            <person name="Magnuson J."/>
            <person name="Mondo S."/>
            <person name="Nolan M."/>
            <person name="Ohm R."/>
            <person name="Pangilinan J."/>
            <person name="Park H.-J."/>
            <person name="Ramirez L."/>
            <person name="Alfaro M."/>
            <person name="Sun H."/>
            <person name="Tritt A."/>
            <person name="Yoshinaga Y."/>
            <person name="Zwiers L.-H."/>
            <person name="Turgeon B."/>
            <person name="Goodwin S."/>
            <person name="Spatafora J."/>
            <person name="Crous P."/>
            <person name="Grigoriev I."/>
        </authorList>
    </citation>
    <scope>NUCLEOTIDE SEQUENCE</scope>
    <source>
        <strain evidence="3">CBS 123094</strain>
    </source>
</reference>
<dbReference type="AlphaFoldDB" id="A0A6A5WY39"/>
<protein>
    <submittedName>
        <fullName evidence="3">Uncharacterized protein</fullName>
    </submittedName>
</protein>
<feature type="compositionally biased region" description="Polar residues" evidence="2">
    <location>
        <begin position="553"/>
        <end position="568"/>
    </location>
</feature>
<evidence type="ECO:0000313" key="3">
    <source>
        <dbReference type="EMBL" id="KAF2002576.1"/>
    </source>
</evidence>